<dbReference type="CDD" id="cd22249">
    <property type="entry name" value="UDM1_RNF168_RNF169-like"/>
    <property type="match status" value="1"/>
</dbReference>
<dbReference type="PANTHER" id="PTHR18884">
    <property type="entry name" value="SEPTIN"/>
    <property type="match status" value="1"/>
</dbReference>
<dbReference type="Ensembl" id="ENSNPET00000011527.1">
    <property type="protein sequence ID" value="ENSNPEP00000011241.1"/>
    <property type="gene ID" value="ENSNPEG00000008445.1"/>
</dbReference>
<comment type="similarity">
    <text evidence="3 4">Belongs to the TRAFAC class TrmE-Era-EngA-EngB-Septin-like GTPase superfamily. Septin GTPase family.</text>
</comment>
<keyword evidence="2 4" id="KW-0342">GTP-binding</keyword>
<dbReference type="SUPFAM" id="SSF52540">
    <property type="entry name" value="P-loop containing nucleoside triphosphate hydrolases"/>
    <property type="match status" value="1"/>
</dbReference>
<dbReference type="Gene3D" id="3.40.50.300">
    <property type="entry name" value="P-loop containing nucleotide triphosphate hydrolases"/>
    <property type="match status" value="1"/>
</dbReference>
<dbReference type="Pfam" id="PF00735">
    <property type="entry name" value="Septin"/>
    <property type="match status" value="1"/>
</dbReference>
<dbReference type="PROSITE" id="PS51719">
    <property type="entry name" value="G_SEPTIN"/>
    <property type="match status" value="1"/>
</dbReference>
<dbReference type="PIRSF" id="PIRSF006698">
    <property type="entry name" value="Septin"/>
    <property type="match status" value="1"/>
</dbReference>
<evidence type="ECO:0000259" key="6">
    <source>
        <dbReference type="PROSITE" id="PS51719"/>
    </source>
</evidence>
<organism evidence="7 8">
    <name type="scientific">Nothoprocta perdicaria</name>
    <name type="common">Chilean tinamou</name>
    <name type="synonym">Crypturus perdicarius</name>
    <dbReference type="NCBI Taxonomy" id="30464"/>
    <lineage>
        <taxon>Eukaryota</taxon>
        <taxon>Metazoa</taxon>
        <taxon>Chordata</taxon>
        <taxon>Craniata</taxon>
        <taxon>Vertebrata</taxon>
        <taxon>Euteleostomi</taxon>
        <taxon>Archelosauria</taxon>
        <taxon>Archosauria</taxon>
        <taxon>Dinosauria</taxon>
        <taxon>Saurischia</taxon>
        <taxon>Theropoda</taxon>
        <taxon>Coelurosauria</taxon>
        <taxon>Aves</taxon>
        <taxon>Palaeognathae</taxon>
        <taxon>Tinamiformes</taxon>
        <taxon>Tinamidae</taxon>
        <taxon>Nothoprocta</taxon>
    </lineage>
</organism>
<accession>A0A8C6ZB37</accession>
<keyword evidence="5" id="KW-0175">Coiled coil</keyword>
<proteinExistence type="inferred from homology"/>
<keyword evidence="8" id="KW-1185">Reference proteome</keyword>
<feature type="coiled-coil region" evidence="5">
    <location>
        <begin position="378"/>
        <end position="434"/>
    </location>
</feature>
<feature type="domain" description="Septin-type G" evidence="6">
    <location>
        <begin position="74"/>
        <end position="340"/>
    </location>
</feature>
<protein>
    <recommendedName>
        <fullName evidence="3">Septin</fullName>
    </recommendedName>
</protein>
<evidence type="ECO:0000256" key="3">
    <source>
        <dbReference type="PIRNR" id="PIRNR006698"/>
    </source>
</evidence>
<dbReference type="GO" id="GO:0005525">
    <property type="term" value="F:GTP binding"/>
    <property type="evidence" value="ECO:0007669"/>
    <property type="project" value="UniProtKB-UniRule"/>
</dbReference>
<dbReference type="CDD" id="cd01850">
    <property type="entry name" value="CDC_Septin"/>
    <property type="match status" value="1"/>
</dbReference>
<evidence type="ECO:0000313" key="7">
    <source>
        <dbReference type="Ensembl" id="ENSNPEP00000011241.1"/>
    </source>
</evidence>
<dbReference type="InterPro" id="IPR016491">
    <property type="entry name" value="Septin"/>
</dbReference>
<reference evidence="7" key="1">
    <citation type="submission" date="2025-08" db="UniProtKB">
        <authorList>
            <consortium name="Ensembl"/>
        </authorList>
    </citation>
    <scope>IDENTIFICATION</scope>
</reference>
<evidence type="ECO:0000256" key="2">
    <source>
        <dbReference type="ARBA" id="ARBA00023134"/>
    </source>
</evidence>
<dbReference type="InterPro" id="IPR030379">
    <property type="entry name" value="G_SEPTIN_dom"/>
</dbReference>
<evidence type="ECO:0000313" key="8">
    <source>
        <dbReference type="Proteomes" id="UP000694420"/>
    </source>
</evidence>
<reference evidence="7" key="2">
    <citation type="submission" date="2025-09" db="UniProtKB">
        <authorList>
            <consortium name="Ensembl"/>
        </authorList>
    </citation>
    <scope>IDENTIFICATION</scope>
</reference>
<dbReference type="InterPro" id="IPR027417">
    <property type="entry name" value="P-loop_NTPase"/>
</dbReference>
<gene>
    <name evidence="7" type="primary">LOC112954969</name>
</gene>
<evidence type="ECO:0000256" key="1">
    <source>
        <dbReference type="ARBA" id="ARBA00022741"/>
    </source>
</evidence>
<dbReference type="AlphaFoldDB" id="A0A8C6ZB37"/>
<evidence type="ECO:0000256" key="5">
    <source>
        <dbReference type="SAM" id="Coils"/>
    </source>
</evidence>
<dbReference type="Proteomes" id="UP000694420">
    <property type="component" value="Unplaced"/>
</dbReference>
<dbReference type="FunFam" id="3.40.50.300:FF:000036">
    <property type="entry name" value="septin-6 isoform X2"/>
    <property type="match status" value="1"/>
</dbReference>
<evidence type="ECO:0000256" key="4">
    <source>
        <dbReference type="RuleBase" id="RU004560"/>
    </source>
</evidence>
<sequence length="461" mass="53392">MWLVVRPGSDCPSRSTRCWLWTDREGGGRTLAVLREAAAAGATRQNDGYRSLPLFGHVGFDSLPDQLVNKCIKQGFSFNILCIGETGTGKSTLIDSLFNTTFDDPVSTHFQPNVRLRARTYDMQESNVHLKLTIVNTVGFGDQINKEESYQPIVDYIDAQFEAYLQEELKIKRSLHSYHDTRIHVCLYFISPTGHSLKTLDLLTMKSLDSKVNIIPIIGKADSISKTELQRFKVKLMSELVTNGVQIYQFPTDDETVSKINAIMNGHLPFAVVGSTEEVKVGNKMVKARQYPWGIVQVENENHCDFVKLREMLICTNMEDLREQTHARHYELYRRCRLEEMGFRDTSPESKPVSLQEAYEAKRHEFYVEMQRKEEEMRQVFVQRVKEKETILKEAEQEIQARFEQLRRLHQEERLKLERNRRSLEDEMASFIKKKAAAELLQTQTLLSTPMSLKKDKDRKK</sequence>
<keyword evidence="1 4" id="KW-0547">Nucleotide-binding</keyword>
<name>A0A8C6ZB37_NOTPE</name>